<dbReference type="InterPro" id="IPR000504">
    <property type="entry name" value="RRM_dom"/>
</dbReference>
<dbReference type="OrthoDB" id="10258585at2759"/>
<dbReference type="STRING" id="29655.A0A0K9NYI8"/>
<evidence type="ECO:0000256" key="4">
    <source>
        <dbReference type="ARBA" id="ARBA00022884"/>
    </source>
</evidence>
<dbReference type="EMBL" id="LFYR01001545">
    <property type="protein sequence ID" value="KMZ61010.1"/>
    <property type="molecule type" value="Genomic_DNA"/>
</dbReference>
<dbReference type="FunFam" id="3.30.70.330:FF:000105">
    <property type="entry name" value="HIV Tat-specific factor 1 homolog"/>
    <property type="match status" value="1"/>
</dbReference>
<evidence type="ECO:0000313" key="9">
    <source>
        <dbReference type="Proteomes" id="UP000036987"/>
    </source>
</evidence>
<evidence type="ECO:0000259" key="7">
    <source>
        <dbReference type="PROSITE" id="PS50102"/>
    </source>
</evidence>
<dbReference type="Proteomes" id="UP000036987">
    <property type="component" value="Unassembled WGS sequence"/>
</dbReference>
<evidence type="ECO:0000256" key="1">
    <source>
        <dbReference type="ARBA" id="ARBA00007747"/>
    </source>
</evidence>
<evidence type="ECO:0000256" key="6">
    <source>
        <dbReference type="PROSITE-ProRule" id="PRU00176"/>
    </source>
</evidence>
<dbReference type="InterPro" id="IPR025640">
    <property type="entry name" value="GYF_2"/>
</dbReference>
<dbReference type="GO" id="GO:0000398">
    <property type="term" value="P:mRNA splicing, via spliceosome"/>
    <property type="evidence" value="ECO:0007669"/>
    <property type="project" value="InterPro"/>
</dbReference>
<dbReference type="PANTHER" id="PTHR15608:SF0">
    <property type="entry name" value="HIV TAT-SPECIFIC FACTOR 1"/>
    <property type="match status" value="1"/>
</dbReference>
<comment type="similarity">
    <text evidence="1">Belongs to the HTATSF1 family.</text>
</comment>
<dbReference type="Pfam" id="PF00076">
    <property type="entry name" value="RRM_1"/>
    <property type="match status" value="2"/>
</dbReference>
<dbReference type="InterPro" id="IPR034392">
    <property type="entry name" value="TatSF1-like_RRM1"/>
</dbReference>
<dbReference type="Gene3D" id="3.30.70.330">
    <property type="match status" value="2"/>
</dbReference>
<protein>
    <submittedName>
        <fullName evidence="8">Putative Splicing factor U2AF-associated protein</fullName>
    </submittedName>
</protein>
<organism evidence="8 9">
    <name type="scientific">Zostera marina</name>
    <name type="common">Eelgrass</name>
    <dbReference type="NCBI Taxonomy" id="29655"/>
    <lineage>
        <taxon>Eukaryota</taxon>
        <taxon>Viridiplantae</taxon>
        <taxon>Streptophyta</taxon>
        <taxon>Embryophyta</taxon>
        <taxon>Tracheophyta</taxon>
        <taxon>Spermatophyta</taxon>
        <taxon>Magnoliopsida</taxon>
        <taxon>Liliopsida</taxon>
        <taxon>Zosteraceae</taxon>
        <taxon>Zostera</taxon>
    </lineage>
</organism>
<dbReference type="GO" id="GO:0005686">
    <property type="term" value="C:U2 snRNP"/>
    <property type="evidence" value="ECO:0000318"/>
    <property type="project" value="GO_Central"/>
</dbReference>
<dbReference type="FunFam" id="3.30.70.330:FF:000329">
    <property type="entry name" value="splicing factor U2AF-associated protein 2"/>
    <property type="match status" value="1"/>
</dbReference>
<name>A0A0K9NYI8_ZOSMR</name>
<dbReference type="PROSITE" id="PS50102">
    <property type="entry name" value="RRM"/>
    <property type="match status" value="2"/>
</dbReference>
<dbReference type="SMART" id="SM00360">
    <property type="entry name" value="RRM"/>
    <property type="match status" value="2"/>
</dbReference>
<feature type="domain" description="RRM" evidence="7">
    <location>
        <begin position="350"/>
        <end position="435"/>
    </location>
</feature>
<evidence type="ECO:0000256" key="3">
    <source>
        <dbReference type="ARBA" id="ARBA00022737"/>
    </source>
</evidence>
<feature type="domain" description="RRM" evidence="7">
    <location>
        <begin position="219"/>
        <end position="308"/>
    </location>
</feature>
<dbReference type="InterPro" id="IPR034393">
    <property type="entry name" value="TatSF1-like"/>
</dbReference>
<dbReference type="InterPro" id="IPR035445">
    <property type="entry name" value="GYF-like_dom_sf"/>
</dbReference>
<dbReference type="InterPro" id="IPR012677">
    <property type="entry name" value="Nucleotide-bd_a/b_plait_sf"/>
</dbReference>
<keyword evidence="3" id="KW-0677">Repeat</keyword>
<comment type="caution">
    <text evidence="8">The sequence shown here is derived from an EMBL/GenBank/DDBJ whole genome shotgun (WGS) entry which is preliminary data.</text>
</comment>
<evidence type="ECO:0000313" key="8">
    <source>
        <dbReference type="EMBL" id="KMZ61010.1"/>
    </source>
</evidence>
<evidence type="ECO:0000256" key="5">
    <source>
        <dbReference type="ARBA" id="ARBA00023187"/>
    </source>
</evidence>
<dbReference type="InterPro" id="IPR035979">
    <property type="entry name" value="RBD_domain_sf"/>
</dbReference>
<evidence type="ECO:0000256" key="2">
    <source>
        <dbReference type="ARBA" id="ARBA00022664"/>
    </source>
</evidence>
<sequence length="464" mass="52294">MEEGVENNDAVSVSGEAGWYILGHNQEHIGPYAHSELQEHISSGYITASTFLWTEGRSEWKPLSSIPDFCVGVLPDEANRFNDTNGEHIVFPHEREDVQGVNEVAEVYRPAIPPDGEQEFTDDDGTHYKWDRVIRAWVPQDEKPSKIESYNPEDMTFAHDEEVIPKLVAFEASIAEETIDSTKSLNAKSELKRKMSDKSTVKKEPQNPPDSWFDLKINTHVYVTGLPDDVTVEEIVEVFSKCGVIKDDPATKKPRVRVYVDKSTGRKKGDALVTFFKEPSVALAVQLLDGTPLRPNGTTNMSVSQAKFEQKGETFIAKQTDKNKKKKLKKVEDKILGWGGHDDKNVVKPATIALRYMFTPAEMRADENLLGELEADVRDECSKLGQIDSIKIFENNPEGVILVRFKDRKNALKCIELMNGRWFGGRQISATEDDGSVKYALIRDDEADNERLEQFGAELEKDDN</sequence>
<dbReference type="SUPFAM" id="SSF54928">
    <property type="entry name" value="RNA-binding domain, RBD"/>
    <property type="match status" value="1"/>
</dbReference>
<keyword evidence="5" id="KW-0508">mRNA splicing</keyword>
<dbReference type="OMA" id="DTDFRFG"/>
<keyword evidence="4 6" id="KW-0694">RNA-binding</keyword>
<dbReference type="CDD" id="cd12281">
    <property type="entry name" value="RRM1_TatSF1_like"/>
    <property type="match status" value="1"/>
</dbReference>
<keyword evidence="2" id="KW-0507">mRNA processing</keyword>
<dbReference type="PANTHER" id="PTHR15608">
    <property type="entry name" value="SPLICING FACTOR U2AF-ASSOCIATED PROTEIN 2"/>
    <property type="match status" value="1"/>
</dbReference>
<dbReference type="Pfam" id="PF14237">
    <property type="entry name" value="GYF_2"/>
    <property type="match status" value="1"/>
</dbReference>
<dbReference type="SUPFAM" id="SSF55277">
    <property type="entry name" value="GYF domain"/>
    <property type="match status" value="1"/>
</dbReference>
<keyword evidence="9" id="KW-1185">Reference proteome</keyword>
<reference evidence="9" key="1">
    <citation type="journal article" date="2016" name="Nature">
        <title>The genome of the seagrass Zostera marina reveals angiosperm adaptation to the sea.</title>
        <authorList>
            <person name="Olsen J.L."/>
            <person name="Rouze P."/>
            <person name="Verhelst B."/>
            <person name="Lin Y.-C."/>
            <person name="Bayer T."/>
            <person name="Collen J."/>
            <person name="Dattolo E."/>
            <person name="De Paoli E."/>
            <person name="Dittami S."/>
            <person name="Maumus F."/>
            <person name="Michel G."/>
            <person name="Kersting A."/>
            <person name="Lauritano C."/>
            <person name="Lohaus R."/>
            <person name="Toepel M."/>
            <person name="Tonon T."/>
            <person name="Vanneste K."/>
            <person name="Amirebrahimi M."/>
            <person name="Brakel J."/>
            <person name="Bostroem C."/>
            <person name="Chovatia M."/>
            <person name="Grimwood J."/>
            <person name="Jenkins J.W."/>
            <person name="Jueterbock A."/>
            <person name="Mraz A."/>
            <person name="Stam W.T."/>
            <person name="Tice H."/>
            <person name="Bornberg-Bauer E."/>
            <person name="Green P.J."/>
            <person name="Pearson G.A."/>
            <person name="Procaccini G."/>
            <person name="Duarte C.M."/>
            <person name="Schmutz J."/>
            <person name="Reusch T.B.H."/>
            <person name="Van de Peer Y."/>
        </authorList>
    </citation>
    <scope>NUCLEOTIDE SEQUENCE [LARGE SCALE GENOMIC DNA]</scope>
    <source>
        <strain evidence="9">cv. Finnish</strain>
    </source>
</reference>
<gene>
    <name evidence="8" type="ORF">ZOSMA_55G00620</name>
</gene>
<dbReference type="AlphaFoldDB" id="A0A0K9NYI8"/>
<dbReference type="GO" id="GO:0005684">
    <property type="term" value="C:U2-type spliceosomal complex"/>
    <property type="evidence" value="ECO:0000318"/>
    <property type="project" value="GO_Central"/>
</dbReference>
<proteinExistence type="inferred from homology"/>
<dbReference type="CDD" id="cd12285">
    <property type="entry name" value="RRM3_RBM39_like"/>
    <property type="match status" value="1"/>
</dbReference>
<dbReference type="GO" id="GO:0003723">
    <property type="term" value="F:RNA binding"/>
    <property type="evidence" value="ECO:0000318"/>
    <property type="project" value="GO_Central"/>
</dbReference>
<accession>A0A0K9NYI8</accession>